<feature type="region of interest" description="Disordered" evidence="1">
    <location>
        <begin position="1"/>
        <end position="20"/>
    </location>
</feature>
<dbReference type="Proteomes" id="UP001140091">
    <property type="component" value="Unassembled WGS sequence"/>
</dbReference>
<dbReference type="PANTHER" id="PTHR16291:SF0">
    <property type="entry name" value="NUCLEAR CAP-BINDING PROTEIN SUBUNIT 3"/>
    <property type="match status" value="1"/>
</dbReference>
<name>A0A9W8IX27_9AGAR</name>
<evidence type="ECO:0000313" key="3">
    <source>
        <dbReference type="Proteomes" id="UP001140091"/>
    </source>
</evidence>
<reference evidence="2" key="1">
    <citation type="submission" date="2022-06" db="EMBL/GenBank/DDBJ databases">
        <title>Genome Sequence of Candolleomyces eurysporus.</title>
        <authorList>
            <person name="Buettner E."/>
        </authorList>
    </citation>
    <scope>NUCLEOTIDE SEQUENCE</scope>
    <source>
        <strain evidence="2">VTCC 930004</strain>
    </source>
</reference>
<keyword evidence="3" id="KW-1185">Reference proteome</keyword>
<evidence type="ECO:0000313" key="2">
    <source>
        <dbReference type="EMBL" id="KAJ2922304.1"/>
    </source>
</evidence>
<feature type="region of interest" description="Disordered" evidence="1">
    <location>
        <begin position="240"/>
        <end position="311"/>
    </location>
</feature>
<accession>A0A9W8IX27</accession>
<dbReference type="GO" id="GO:0000340">
    <property type="term" value="F:RNA 7-methylguanosine cap binding"/>
    <property type="evidence" value="ECO:0007669"/>
    <property type="project" value="InterPro"/>
</dbReference>
<organism evidence="2 3">
    <name type="scientific">Candolleomyces eurysporus</name>
    <dbReference type="NCBI Taxonomy" id="2828524"/>
    <lineage>
        <taxon>Eukaryota</taxon>
        <taxon>Fungi</taxon>
        <taxon>Dikarya</taxon>
        <taxon>Basidiomycota</taxon>
        <taxon>Agaricomycotina</taxon>
        <taxon>Agaricomycetes</taxon>
        <taxon>Agaricomycetidae</taxon>
        <taxon>Agaricales</taxon>
        <taxon>Agaricineae</taxon>
        <taxon>Psathyrellaceae</taxon>
        <taxon>Candolleomyces</taxon>
    </lineage>
</organism>
<dbReference type="GO" id="GO:0005634">
    <property type="term" value="C:nucleus"/>
    <property type="evidence" value="ECO:0007669"/>
    <property type="project" value="TreeGrafter"/>
</dbReference>
<dbReference type="InterPro" id="IPR019416">
    <property type="entry name" value="NCBP3"/>
</dbReference>
<dbReference type="PANTHER" id="PTHR16291">
    <property type="entry name" value="NUCLEAR CAP-BINDING PROTEIN SUBUNIT 3"/>
    <property type="match status" value="1"/>
</dbReference>
<dbReference type="AlphaFoldDB" id="A0A9W8IX27"/>
<protein>
    <recommendedName>
        <fullName evidence="4">Chromatin target of PRMT1 protein C-terminal domain-containing protein</fullName>
    </recommendedName>
</protein>
<proteinExistence type="predicted"/>
<gene>
    <name evidence="2" type="ORF">H1R20_g14788</name>
</gene>
<feature type="region of interest" description="Disordered" evidence="1">
    <location>
        <begin position="147"/>
        <end position="166"/>
    </location>
</feature>
<feature type="compositionally biased region" description="Polar residues" evidence="1">
    <location>
        <begin position="8"/>
        <end position="20"/>
    </location>
</feature>
<feature type="compositionally biased region" description="Basic residues" evidence="1">
    <location>
        <begin position="291"/>
        <end position="311"/>
    </location>
</feature>
<feature type="non-terminal residue" evidence="2">
    <location>
        <position position="311"/>
    </location>
</feature>
<dbReference type="EMBL" id="JANBPK010001498">
    <property type="protein sequence ID" value="KAJ2922304.1"/>
    <property type="molecule type" value="Genomic_DNA"/>
</dbReference>
<sequence length="311" mass="34812">MDDIAPATMNTDEPTTTLSYDDTVPYEEQIAVDEPAGSSLANRIGKGKIYLLADAGAHAKRKPTDDAVGDDNEMMEDDLELDPELRPNALLFTGPPIAHLPTQRIFAYATHFEAHPLGLEWVSDTTCVLVFSNRSSARKAYGALQRSLDESPSAEDGSVTAKPIPVPLWPAEKQLSRTLEQALGTKAPADQKENDERLKREVGLSAPLRMRWARKDDVKKRGARKESEFYKKHGSLAGKEVVNGRDIPNVPGGTGRKRRREDEEEDEEAQRQRLDRELDAFLEDSRMLSSRSRRRTIPGRLRRRPRCAPTT</sequence>
<evidence type="ECO:0008006" key="4">
    <source>
        <dbReference type="Google" id="ProtNLM"/>
    </source>
</evidence>
<dbReference type="Pfam" id="PF10309">
    <property type="entry name" value="NCBP3"/>
    <property type="match status" value="1"/>
</dbReference>
<evidence type="ECO:0000256" key="1">
    <source>
        <dbReference type="SAM" id="MobiDB-lite"/>
    </source>
</evidence>
<dbReference type="OrthoDB" id="422106at2759"/>
<feature type="compositionally biased region" description="Basic and acidic residues" evidence="1">
    <location>
        <begin position="269"/>
        <end position="286"/>
    </location>
</feature>
<dbReference type="GO" id="GO:0003729">
    <property type="term" value="F:mRNA binding"/>
    <property type="evidence" value="ECO:0007669"/>
    <property type="project" value="InterPro"/>
</dbReference>
<comment type="caution">
    <text evidence="2">The sequence shown here is derived from an EMBL/GenBank/DDBJ whole genome shotgun (WGS) entry which is preliminary data.</text>
</comment>